<dbReference type="InterPro" id="IPR046341">
    <property type="entry name" value="SET_dom_sf"/>
</dbReference>
<sequence length="427" mass="47064">MAPDKPKNAARRGGIDDDDEFKPSPREAFHTDPLLCESILRKVVSTVPLAIRSSRISMGSGLFAAEAVEPGREIYQSDPLMAAVDSAVNETVCHYCLKDTNYFAWAGPAEATGNSASQGLVWRTVPALRTNCVRIRIADKIESVGYALDLGRQLKVRSLKKIAPGDEITICYLDPRMEMTTRQKILQREYFFECSCTRCKADLKEQKDWVKAGGNLDTLKQSNAEILKLMKRTAAAIKHPKIYTDYEGLDAAETQLRIITTRPLGADWPDHMEPLPTAQVVLAFQQLEQSKTTQALRNVLNGKLVNRRQSRGPEWVNEMDETVLILLAVGNARPDNAALADKGFPARTDILAVACGYLGEACREASRTFGSGCGYTKSLFAMFVTATEKKPGPKPGTEEFRHEFGAAQARLMEWAGVPAKYAVAMTG</sequence>
<dbReference type="InterPro" id="IPR001214">
    <property type="entry name" value="SET_dom"/>
</dbReference>
<protein>
    <recommendedName>
        <fullName evidence="2">SET domain-containing protein</fullName>
    </recommendedName>
</protein>
<proteinExistence type="predicted"/>
<accession>A0AAN6Z8T6</accession>
<name>A0AAN6Z8T6_9PEZI</name>
<dbReference type="AlphaFoldDB" id="A0AAN6Z8T6"/>
<evidence type="ECO:0000259" key="2">
    <source>
        <dbReference type="PROSITE" id="PS50280"/>
    </source>
</evidence>
<dbReference type="PROSITE" id="PS50280">
    <property type="entry name" value="SET"/>
    <property type="match status" value="1"/>
</dbReference>
<dbReference type="PANTHER" id="PTHR12197:SF251">
    <property type="entry name" value="EG:BACR7C10.4 PROTEIN"/>
    <property type="match status" value="1"/>
</dbReference>
<reference evidence="3" key="2">
    <citation type="submission" date="2023-05" db="EMBL/GenBank/DDBJ databases">
        <authorList>
            <consortium name="Lawrence Berkeley National Laboratory"/>
            <person name="Steindorff A."/>
            <person name="Hensen N."/>
            <person name="Bonometti L."/>
            <person name="Westerberg I."/>
            <person name="Brannstrom I.O."/>
            <person name="Guillou S."/>
            <person name="Cros-Aarteil S."/>
            <person name="Calhoun S."/>
            <person name="Haridas S."/>
            <person name="Kuo A."/>
            <person name="Mondo S."/>
            <person name="Pangilinan J."/>
            <person name="Riley R."/>
            <person name="Labutti K."/>
            <person name="Andreopoulos B."/>
            <person name="Lipzen A."/>
            <person name="Chen C."/>
            <person name="Yanf M."/>
            <person name="Daum C."/>
            <person name="Ng V."/>
            <person name="Clum A."/>
            <person name="Ohm R."/>
            <person name="Martin F."/>
            <person name="Silar P."/>
            <person name="Natvig D."/>
            <person name="Lalanne C."/>
            <person name="Gautier V."/>
            <person name="Ament-Velasquez S.L."/>
            <person name="Kruys A."/>
            <person name="Hutchinson M.I."/>
            <person name="Powell A.J."/>
            <person name="Barry K."/>
            <person name="Miller A.N."/>
            <person name="Grigoriev I.V."/>
            <person name="Debuchy R."/>
            <person name="Gladieux P."/>
            <person name="Thoren M.H."/>
            <person name="Johannesson H."/>
        </authorList>
    </citation>
    <scope>NUCLEOTIDE SEQUENCE</scope>
    <source>
        <strain evidence="3">CBS 123565</strain>
    </source>
</reference>
<dbReference type="PANTHER" id="PTHR12197">
    <property type="entry name" value="HISTONE-LYSINE N-METHYLTRANSFERASE SMYD"/>
    <property type="match status" value="1"/>
</dbReference>
<evidence type="ECO:0000256" key="1">
    <source>
        <dbReference type="SAM" id="MobiDB-lite"/>
    </source>
</evidence>
<gene>
    <name evidence="3" type="ORF">BT67DRAFT_430431</name>
</gene>
<dbReference type="Proteomes" id="UP001304895">
    <property type="component" value="Unassembled WGS sequence"/>
</dbReference>
<dbReference type="GO" id="GO:0005634">
    <property type="term" value="C:nucleus"/>
    <property type="evidence" value="ECO:0007669"/>
    <property type="project" value="TreeGrafter"/>
</dbReference>
<reference evidence="3" key="1">
    <citation type="journal article" date="2023" name="Mol. Phylogenet. Evol.">
        <title>Genome-scale phylogeny and comparative genomics of the fungal order Sordariales.</title>
        <authorList>
            <person name="Hensen N."/>
            <person name="Bonometti L."/>
            <person name="Westerberg I."/>
            <person name="Brannstrom I.O."/>
            <person name="Guillou S."/>
            <person name="Cros-Aarteil S."/>
            <person name="Calhoun S."/>
            <person name="Haridas S."/>
            <person name="Kuo A."/>
            <person name="Mondo S."/>
            <person name="Pangilinan J."/>
            <person name="Riley R."/>
            <person name="LaButti K."/>
            <person name="Andreopoulos B."/>
            <person name="Lipzen A."/>
            <person name="Chen C."/>
            <person name="Yan M."/>
            <person name="Daum C."/>
            <person name="Ng V."/>
            <person name="Clum A."/>
            <person name="Steindorff A."/>
            <person name="Ohm R.A."/>
            <person name="Martin F."/>
            <person name="Silar P."/>
            <person name="Natvig D.O."/>
            <person name="Lalanne C."/>
            <person name="Gautier V."/>
            <person name="Ament-Velasquez S.L."/>
            <person name="Kruys A."/>
            <person name="Hutchinson M.I."/>
            <person name="Powell A.J."/>
            <person name="Barry K."/>
            <person name="Miller A.N."/>
            <person name="Grigoriev I.V."/>
            <person name="Debuchy R."/>
            <person name="Gladieux P."/>
            <person name="Hiltunen Thoren M."/>
            <person name="Johannesson H."/>
        </authorList>
    </citation>
    <scope>NUCLEOTIDE SEQUENCE</scope>
    <source>
        <strain evidence="3">CBS 123565</strain>
    </source>
</reference>
<evidence type="ECO:0000313" key="4">
    <source>
        <dbReference type="Proteomes" id="UP001304895"/>
    </source>
</evidence>
<feature type="region of interest" description="Disordered" evidence="1">
    <location>
        <begin position="1"/>
        <end position="26"/>
    </location>
</feature>
<organism evidence="3 4">
    <name type="scientific">Trichocladium antarcticum</name>
    <dbReference type="NCBI Taxonomy" id="1450529"/>
    <lineage>
        <taxon>Eukaryota</taxon>
        <taxon>Fungi</taxon>
        <taxon>Dikarya</taxon>
        <taxon>Ascomycota</taxon>
        <taxon>Pezizomycotina</taxon>
        <taxon>Sordariomycetes</taxon>
        <taxon>Sordariomycetidae</taxon>
        <taxon>Sordariales</taxon>
        <taxon>Chaetomiaceae</taxon>
        <taxon>Trichocladium</taxon>
    </lineage>
</organism>
<evidence type="ECO:0000313" key="3">
    <source>
        <dbReference type="EMBL" id="KAK4130055.1"/>
    </source>
</evidence>
<feature type="domain" description="SET" evidence="2">
    <location>
        <begin position="47"/>
        <end position="173"/>
    </location>
</feature>
<dbReference type="InterPro" id="IPR050869">
    <property type="entry name" value="H3K4_H4K5_MeTrfase"/>
</dbReference>
<keyword evidence="4" id="KW-1185">Reference proteome</keyword>
<dbReference type="CDD" id="cd20071">
    <property type="entry name" value="SET_SMYD"/>
    <property type="match status" value="1"/>
</dbReference>
<dbReference type="Gene3D" id="2.170.270.10">
    <property type="entry name" value="SET domain"/>
    <property type="match status" value="1"/>
</dbReference>
<comment type="caution">
    <text evidence="3">The sequence shown here is derived from an EMBL/GenBank/DDBJ whole genome shotgun (WGS) entry which is preliminary data.</text>
</comment>
<dbReference type="EMBL" id="MU853444">
    <property type="protein sequence ID" value="KAK4130055.1"/>
    <property type="molecule type" value="Genomic_DNA"/>
</dbReference>
<dbReference type="SUPFAM" id="SSF82199">
    <property type="entry name" value="SET domain"/>
    <property type="match status" value="1"/>
</dbReference>